<evidence type="ECO:0000256" key="16">
    <source>
        <dbReference type="ARBA" id="ARBA00023145"/>
    </source>
</evidence>
<dbReference type="Gene3D" id="3.50.30.30">
    <property type="match status" value="1"/>
</dbReference>
<evidence type="ECO:0000313" key="23">
    <source>
        <dbReference type="EMBL" id="MXV52384.1"/>
    </source>
</evidence>
<dbReference type="GO" id="GO:0005576">
    <property type="term" value="C:extracellular region"/>
    <property type="evidence" value="ECO:0007669"/>
    <property type="project" value="UniProtKB-SubCell"/>
</dbReference>
<evidence type="ECO:0000256" key="21">
    <source>
        <dbReference type="SAM" id="SignalP"/>
    </source>
</evidence>
<keyword evidence="9" id="KW-0479">Metal-binding</keyword>
<evidence type="ECO:0000313" key="24">
    <source>
        <dbReference type="Proteomes" id="UP000466586"/>
    </source>
</evidence>
<evidence type="ECO:0000256" key="12">
    <source>
        <dbReference type="ARBA" id="ARBA00022824"/>
    </source>
</evidence>
<keyword evidence="8" id="KW-0645">Protease</keyword>
<evidence type="ECO:0000256" key="17">
    <source>
        <dbReference type="ARBA" id="ARBA00023180"/>
    </source>
</evidence>
<keyword evidence="18" id="KW-0458">Lysosome</keyword>
<evidence type="ECO:0000256" key="13">
    <source>
        <dbReference type="ARBA" id="ARBA00022833"/>
    </source>
</evidence>
<evidence type="ECO:0000256" key="8">
    <source>
        <dbReference type="ARBA" id="ARBA00022670"/>
    </source>
</evidence>
<keyword evidence="11 23" id="KW-0378">Hydrolase</keyword>
<keyword evidence="6" id="KW-0964">Secreted</keyword>
<feature type="chain" id="PRO_5029675723" description="Carboxypeptidase Q" evidence="21">
    <location>
        <begin position="21"/>
        <end position="521"/>
    </location>
</feature>
<dbReference type="AlphaFoldDB" id="A0A7K1YCT1"/>
<dbReference type="GO" id="GO:0006508">
    <property type="term" value="P:proteolysis"/>
    <property type="evidence" value="ECO:0007669"/>
    <property type="project" value="UniProtKB-KW"/>
</dbReference>
<sequence>MKRNLLLTTMLGVYLSAGFAQTESFDAAAIQKIRDEGLKNSKVMQTAFYLTDVSGPRLSGSPGLKNAQEWAAGQLKALGLQNVKLEPWGKFGKGWQVDKYYAAMTAPYYHALIASPKAWTPGTNGPVKSEVVLLIADSVAQLDQYKGKLAGKIVIFDSKTLTTATNFNADARRLADSDLVKMENAAPQQAGQRRNFADSPQFREMMKMRTMRQQISAFLTDEKVGCILTLARGNDGTFFTSNGASYAEDAKPVAPELEMSGEDYLRLLRLVKGGIKVQMEVDTKTSFYDQDLNGYNVIGEIPGTDKKLKNEVVMIGAHFDSWHAATGATDNAAGSAVMMEAIRIIKAVGLKPKRTIRIALWSSEEQGLFGSKGYVTEHLGDAKTMVLKPEQQTISAYYNLDNGTGKIRGVYMQGNPQVKPIFQSWLQPFNDLGAKTLTINNTGGTDHLSFDAVGVPGFQFIQDGIDYGTRTHHSNQDTYDRLIEDDLKQAATIVAAFAYNTAQRADKLPRKELPKAVSDSK</sequence>
<dbReference type="SUPFAM" id="SSF53187">
    <property type="entry name" value="Zn-dependent exopeptidases"/>
    <property type="match status" value="1"/>
</dbReference>
<dbReference type="GO" id="GO:0046872">
    <property type="term" value="F:metal ion binding"/>
    <property type="evidence" value="ECO:0007669"/>
    <property type="project" value="UniProtKB-KW"/>
</dbReference>
<dbReference type="GO" id="GO:0070573">
    <property type="term" value="F:metallodipeptidase activity"/>
    <property type="evidence" value="ECO:0007669"/>
    <property type="project" value="InterPro"/>
</dbReference>
<keyword evidence="12" id="KW-0256">Endoplasmic reticulum</keyword>
<dbReference type="Proteomes" id="UP000466586">
    <property type="component" value="Unassembled WGS sequence"/>
</dbReference>
<evidence type="ECO:0000256" key="7">
    <source>
        <dbReference type="ARBA" id="ARBA00022645"/>
    </source>
</evidence>
<protein>
    <recommendedName>
        <fullName evidence="5">Carboxypeptidase Q</fullName>
    </recommendedName>
    <alternativeName>
        <fullName evidence="20">Plasma glutamate carboxypeptidase</fullName>
    </alternativeName>
</protein>
<keyword evidence="24" id="KW-1185">Reference proteome</keyword>
<gene>
    <name evidence="23" type="ORF">GS399_15525</name>
</gene>
<keyword evidence="7" id="KW-0121">Carboxypeptidase</keyword>
<keyword evidence="16" id="KW-0865">Zymogen</keyword>
<accession>A0A7K1YCT1</accession>
<dbReference type="InterPro" id="IPR039866">
    <property type="entry name" value="CPQ"/>
</dbReference>
<dbReference type="InterPro" id="IPR007484">
    <property type="entry name" value="Peptidase_M28"/>
</dbReference>
<dbReference type="PANTHER" id="PTHR12053:SF3">
    <property type="entry name" value="CARBOXYPEPTIDASE Q"/>
    <property type="match status" value="1"/>
</dbReference>
<evidence type="ECO:0000256" key="9">
    <source>
        <dbReference type="ARBA" id="ARBA00022723"/>
    </source>
</evidence>
<organism evidence="23 24">
    <name type="scientific">Hufsiella arboris</name>
    <dbReference type="NCBI Taxonomy" id="2695275"/>
    <lineage>
        <taxon>Bacteria</taxon>
        <taxon>Pseudomonadati</taxon>
        <taxon>Bacteroidota</taxon>
        <taxon>Sphingobacteriia</taxon>
        <taxon>Sphingobacteriales</taxon>
        <taxon>Sphingobacteriaceae</taxon>
        <taxon>Hufsiella</taxon>
    </lineage>
</organism>
<dbReference type="PANTHER" id="PTHR12053">
    <property type="entry name" value="PROTEASE FAMILY M28 PLASMA GLUTAMATE CARBOXYPEPTIDASE-RELATED"/>
    <property type="match status" value="1"/>
</dbReference>
<keyword evidence="17" id="KW-0325">Glycoprotein</keyword>
<dbReference type="CDD" id="cd08015">
    <property type="entry name" value="M28_like"/>
    <property type="match status" value="1"/>
</dbReference>
<feature type="signal peptide" evidence="21">
    <location>
        <begin position="1"/>
        <end position="20"/>
    </location>
</feature>
<dbReference type="Pfam" id="PF04389">
    <property type="entry name" value="Peptidase_M28"/>
    <property type="match status" value="1"/>
</dbReference>
<evidence type="ECO:0000256" key="11">
    <source>
        <dbReference type="ARBA" id="ARBA00022801"/>
    </source>
</evidence>
<dbReference type="GO" id="GO:0004180">
    <property type="term" value="F:carboxypeptidase activity"/>
    <property type="evidence" value="ECO:0007669"/>
    <property type="project" value="UniProtKB-KW"/>
</dbReference>
<evidence type="ECO:0000256" key="2">
    <source>
        <dbReference type="ARBA" id="ARBA00004371"/>
    </source>
</evidence>
<keyword evidence="13" id="KW-0862">Zinc</keyword>
<evidence type="ECO:0000256" key="15">
    <source>
        <dbReference type="ARBA" id="ARBA00023049"/>
    </source>
</evidence>
<dbReference type="GO" id="GO:0005764">
    <property type="term" value="C:lysosome"/>
    <property type="evidence" value="ECO:0007669"/>
    <property type="project" value="UniProtKB-SubCell"/>
</dbReference>
<keyword evidence="10 21" id="KW-0732">Signal</keyword>
<evidence type="ECO:0000259" key="22">
    <source>
        <dbReference type="Pfam" id="PF04389"/>
    </source>
</evidence>
<evidence type="ECO:0000256" key="18">
    <source>
        <dbReference type="ARBA" id="ARBA00023228"/>
    </source>
</evidence>
<evidence type="ECO:0000256" key="10">
    <source>
        <dbReference type="ARBA" id="ARBA00022729"/>
    </source>
</evidence>
<evidence type="ECO:0000256" key="3">
    <source>
        <dbReference type="ARBA" id="ARBA00004555"/>
    </source>
</evidence>
<evidence type="ECO:0000256" key="1">
    <source>
        <dbReference type="ARBA" id="ARBA00004240"/>
    </source>
</evidence>
<dbReference type="RefSeq" id="WP_160845556.1">
    <property type="nucleotide sequence ID" value="NZ_WVHT01000007.1"/>
</dbReference>
<comment type="subunit">
    <text evidence="19">Homodimer. The monomeric form is inactive while the homodimer is active.</text>
</comment>
<evidence type="ECO:0000256" key="5">
    <source>
        <dbReference type="ARBA" id="ARBA00014116"/>
    </source>
</evidence>
<keyword evidence="14" id="KW-0333">Golgi apparatus</keyword>
<evidence type="ECO:0000256" key="14">
    <source>
        <dbReference type="ARBA" id="ARBA00023034"/>
    </source>
</evidence>
<reference evidence="23 24" key="1">
    <citation type="submission" date="2019-11" db="EMBL/GenBank/DDBJ databases">
        <title>Pedobacter sp. HMF7647 Genome sequencing and assembly.</title>
        <authorList>
            <person name="Kang H."/>
            <person name="Kim H."/>
            <person name="Joh K."/>
        </authorList>
    </citation>
    <scope>NUCLEOTIDE SEQUENCE [LARGE SCALE GENOMIC DNA]</scope>
    <source>
        <strain evidence="23 24">HMF7647</strain>
    </source>
</reference>
<keyword evidence="15" id="KW-0482">Metalloprotease</keyword>
<dbReference type="EMBL" id="WVHT01000007">
    <property type="protein sequence ID" value="MXV52384.1"/>
    <property type="molecule type" value="Genomic_DNA"/>
</dbReference>
<comment type="caution">
    <text evidence="23">The sequence shown here is derived from an EMBL/GenBank/DDBJ whole genome shotgun (WGS) entry which is preliminary data.</text>
</comment>
<dbReference type="Gene3D" id="3.40.630.10">
    <property type="entry name" value="Zn peptidases"/>
    <property type="match status" value="2"/>
</dbReference>
<evidence type="ECO:0000256" key="6">
    <source>
        <dbReference type="ARBA" id="ARBA00022525"/>
    </source>
</evidence>
<evidence type="ECO:0000256" key="19">
    <source>
        <dbReference type="ARBA" id="ARBA00025833"/>
    </source>
</evidence>
<evidence type="ECO:0000256" key="20">
    <source>
        <dbReference type="ARBA" id="ARBA00033328"/>
    </source>
</evidence>
<proteinExistence type="predicted"/>
<comment type="subcellular location">
    <subcellularLocation>
        <location evidence="1">Endoplasmic reticulum</location>
    </subcellularLocation>
    <subcellularLocation>
        <location evidence="3">Golgi apparatus</location>
    </subcellularLocation>
    <subcellularLocation>
        <location evidence="2">Lysosome</location>
    </subcellularLocation>
    <subcellularLocation>
        <location evidence="4">Secreted</location>
    </subcellularLocation>
</comment>
<evidence type="ECO:0000256" key="4">
    <source>
        <dbReference type="ARBA" id="ARBA00004613"/>
    </source>
</evidence>
<feature type="domain" description="Peptidase M28" evidence="22">
    <location>
        <begin position="296"/>
        <end position="497"/>
    </location>
</feature>
<name>A0A7K1YCT1_9SPHI</name>